<evidence type="ECO:0000313" key="4">
    <source>
        <dbReference type="EMBL" id="MCK9796279.1"/>
    </source>
</evidence>
<dbReference type="RefSeq" id="WP_268264144.1">
    <property type="nucleotide sequence ID" value="NZ_JALQCW010000002.1"/>
</dbReference>
<reference evidence="4 5" key="2">
    <citation type="journal article" date="2023" name="Plant Pathol.">
        <title>Dismantling and reorganizing Pseudomonas marginalis sensu#lato.</title>
        <authorList>
            <person name="Sawada H."/>
            <person name="Fujikawa T."/>
            <person name="Satou M."/>
        </authorList>
    </citation>
    <scope>NUCLEOTIDE SEQUENCE [LARGE SCALE GENOMIC DNA]</scope>
    <source>
        <strain evidence="4 5">MAFF 302030</strain>
    </source>
</reference>
<protein>
    <submittedName>
        <fullName evidence="4">Flavodoxin family protein</fullName>
    </submittedName>
</protein>
<name>A0A9X1YQ91_9PSED</name>
<dbReference type="SUPFAM" id="SSF52218">
    <property type="entry name" value="Flavoproteins"/>
    <property type="match status" value="1"/>
</dbReference>
<dbReference type="AlphaFoldDB" id="A0A9X1YQ91"/>
<evidence type="ECO:0000313" key="5">
    <source>
        <dbReference type="Proteomes" id="UP001155059"/>
    </source>
</evidence>
<evidence type="ECO:0000256" key="1">
    <source>
        <dbReference type="ARBA" id="ARBA00022630"/>
    </source>
</evidence>
<dbReference type="PANTHER" id="PTHR30546">
    <property type="entry name" value="FLAVODOXIN-RELATED PROTEIN WRBA-RELATED"/>
    <property type="match status" value="1"/>
</dbReference>
<sequence>MSRVVIVYHRGFSVLQGLAEAVQAGVRRQPGSQASLLPVEQVEDRWDELHAADGIIFGAPSCMGSLSAPFKAFMDATAAFYLAQPWRDKPAAGFSHADLLCADPGQALAQLALFAAQHGMLWVSLGLLPGAADADGTPLNRLGGSLGAQAQSSLDRAAESALIRADRRTAAYLGERFALHLAQTLRR</sequence>
<dbReference type="GO" id="GO:0010181">
    <property type="term" value="F:FMN binding"/>
    <property type="evidence" value="ECO:0007669"/>
    <property type="project" value="InterPro"/>
</dbReference>
<dbReference type="InterPro" id="IPR005025">
    <property type="entry name" value="FMN_Rdtase-like_dom"/>
</dbReference>
<dbReference type="InterPro" id="IPR029039">
    <property type="entry name" value="Flavoprotein-like_sf"/>
</dbReference>
<keyword evidence="1" id="KW-0285">Flavoprotein</keyword>
<dbReference type="PANTHER" id="PTHR30546:SF23">
    <property type="entry name" value="FLAVOPROTEIN-LIKE PROTEIN YCP4-RELATED"/>
    <property type="match status" value="1"/>
</dbReference>
<dbReference type="Gene3D" id="3.40.50.360">
    <property type="match status" value="1"/>
</dbReference>
<reference evidence="4 5" key="1">
    <citation type="journal article" date="2022" name="Int. J. Syst. Evol. Microbiol.">
        <title>Pseudomonas aegrilactucae sp. nov. and Pseudomonas morbosilactucae sp. nov., pathogens causing bacterial rot of lettuce in Japan.</title>
        <authorList>
            <person name="Sawada H."/>
            <person name="Fujikawa T."/>
            <person name="Satou M."/>
        </authorList>
    </citation>
    <scope>NUCLEOTIDE SEQUENCE [LARGE SCALE GENOMIC DNA]</scope>
    <source>
        <strain evidence="4 5">MAFF 302030</strain>
    </source>
</reference>
<evidence type="ECO:0000259" key="3">
    <source>
        <dbReference type="PROSITE" id="PS50902"/>
    </source>
</evidence>
<dbReference type="PROSITE" id="PS50902">
    <property type="entry name" value="FLAVODOXIN_LIKE"/>
    <property type="match status" value="1"/>
</dbReference>
<keyword evidence="2" id="KW-0288">FMN</keyword>
<gene>
    <name evidence="4" type="ORF">M1B34_00575</name>
</gene>
<evidence type="ECO:0000256" key="2">
    <source>
        <dbReference type="ARBA" id="ARBA00022643"/>
    </source>
</evidence>
<dbReference type="GO" id="GO:0016020">
    <property type="term" value="C:membrane"/>
    <property type="evidence" value="ECO:0007669"/>
    <property type="project" value="TreeGrafter"/>
</dbReference>
<dbReference type="Pfam" id="PF03358">
    <property type="entry name" value="FMN_red"/>
    <property type="match status" value="1"/>
</dbReference>
<dbReference type="EMBL" id="JALQCW010000002">
    <property type="protein sequence ID" value="MCK9796279.1"/>
    <property type="molecule type" value="Genomic_DNA"/>
</dbReference>
<dbReference type="Proteomes" id="UP001155059">
    <property type="component" value="Unassembled WGS sequence"/>
</dbReference>
<dbReference type="GO" id="GO:0003955">
    <property type="term" value="F:NAD(P)H dehydrogenase (quinone) activity"/>
    <property type="evidence" value="ECO:0007669"/>
    <property type="project" value="TreeGrafter"/>
</dbReference>
<dbReference type="InterPro" id="IPR008254">
    <property type="entry name" value="Flavodoxin/NO_synth"/>
</dbReference>
<proteinExistence type="predicted"/>
<accession>A0A9X1YQ91</accession>
<comment type="caution">
    <text evidence="4">The sequence shown here is derived from an EMBL/GenBank/DDBJ whole genome shotgun (WGS) entry which is preliminary data.</text>
</comment>
<feature type="domain" description="Flavodoxin-like" evidence="3">
    <location>
        <begin position="4"/>
        <end position="177"/>
    </location>
</feature>
<organism evidence="4 5">
    <name type="scientific">Pseudomonas morbosilactucae</name>
    <dbReference type="NCBI Taxonomy" id="2938197"/>
    <lineage>
        <taxon>Bacteria</taxon>
        <taxon>Pseudomonadati</taxon>
        <taxon>Pseudomonadota</taxon>
        <taxon>Gammaproteobacteria</taxon>
        <taxon>Pseudomonadales</taxon>
        <taxon>Pseudomonadaceae</taxon>
        <taxon>Pseudomonas</taxon>
    </lineage>
</organism>